<feature type="region of interest" description="Disordered" evidence="1">
    <location>
        <begin position="64"/>
        <end position="124"/>
    </location>
</feature>
<evidence type="ECO:0000313" key="2">
    <source>
        <dbReference type="EMBL" id="KAK5974181.1"/>
    </source>
</evidence>
<dbReference type="EMBL" id="WIXE01014573">
    <property type="protein sequence ID" value="KAK5974181.1"/>
    <property type="molecule type" value="Genomic_DNA"/>
</dbReference>
<name>A0AAN8F6I8_TRICO</name>
<proteinExistence type="predicted"/>
<gene>
    <name evidence="2" type="ORF">GCK32_020421</name>
</gene>
<feature type="compositionally biased region" description="Polar residues" evidence="1">
    <location>
        <begin position="17"/>
        <end position="33"/>
    </location>
</feature>
<dbReference type="AlphaFoldDB" id="A0AAN8F6I8"/>
<feature type="compositionally biased region" description="Low complexity" evidence="1">
    <location>
        <begin position="1"/>
        <end position="16"/>
    </location>
</feature>
<evidence type="ECO:0000313" key="3">
    <source>
        <dbReference type="Proteomes" id="UP001331761"/>
    </source>
</evidence>
<keyword evidence="3" id="KW-1185">Reference proteome</keyword>
<evidence type="ECO:0000256" key="1">
    <source>
        <dbReference type="SAM" id="MobiDB-lite"/>
    </source>
</evidence>
<comment type="caution">
    <text evidence="2">The sequence shown here is derived from an EMBL/GenBank/DDBJ whole genome shotgun (WGS) entry which is preliminary data.</text>
</comment>
<reference evidence="2 3" key="1">
    <citation type="submission" date="2019-10" db="EMBL/GenBank/DDBJ databases">
        <title>Assembly and Annotation for the nematode Trichostrongylus colubriformis.</title>
        <authorList>
            <person name="Martin J."/>
        </authorList>
    </citation>
    <scope>NUCLEOTIDE SEQUENCE [LARGE SCALE GENOMIC DNA]</scope>
    <source>
        <strain evidence="2">G859</strain>
        <tissue evidence="2">Whole worm</tissue>
    </source>
</reference>
<accession>A0AAN8F6I8</accession>
<sequence length="124" mass="12663">MDDSSTTPPATGTSAGESNTSLPVRSTSSSQGLLTDISPAVQDPSTAAFISAPSASLQQLLLSPPSVSAEDAQSTITAPVPKRPRSDAFSNYRDGPSSSSRRSPPPLPAAPAGQTRHSKSVPYL</sequence>
<organism evidence="2 3">
    <name type="scientific">Trichostrongylus colubriformis</name>
    <name type="common">Black scour worm</name>
    <dbReference type="NCBI Taxonomy" id="6319"/>
    <lineage>
        <taxon>Eukaryota</taxon>
        <taxon>Metazoa</taxon>
        <taxon>Ecdysozoa</taxon>
        <taxon>Nematoda</taxon>
        <taxon>Chromadorea</taxon>
        <taxon>Rhabditida</taxon>
        <taxon>Rhabditina</taxon>
        <taxon>Rhabditomorpha</taxon>
        <taxon>Strongyloidea</taxon>
        <taxon>Trichostrongylidae</taxon>
        <taxon>Trichostrongylus</taxon>
    </lineage>
</organism>
<protein>
    <submittedName>
        <fullName evidence="2">Uncharacterized protein</fullName>
    </submittedName>
</protein>
<dbReference type="Proteomes" id="UP001331761">
    <property type="component" value="Unassembled WGS sequence"/>
</dbReference>
<feature type="region of interest" description="Disordered" evidence="1">
    <location>
        <begin position="1"/>
        <end position="39"/>
    </location>
</feature>